<dbReference type="SUPFAM" id="SSF53850">
    <property type="entry name" value="Periplasmic binding protein-like II"/>
    <property type="match status" value="1"/>
</dbReference>
<dbReference type="RefSeq" id="WP_075399164.1">
    <property type="nucleotide sequence ID" value="NZ_MSDU01000031.1"/>
</dbReference>
<organism evidence="2 3">
    <name type="scientific">Domibacillus antri</name>
    <dbReference type="NCBI Taxonomy" id="1714264"/>
    <lineage>
        <taxon>Bacteria</taxon>
        <taxon>Bacillati</taxon>
        <taxon>Bacillota</taxon>
        <taxon>Bacilli</taxon>
        <taxon>Bacillales</taxon>
        <taxon>Bacillaceae</taxon>
        <taxon>Domibacillus</taxon>
    </lineage>
</organism>
<dbReference type="PROSITE" id="PS51257">
    <property type="entry name" value="PROKAR_LIPOPROTEIN"/>
    <property type="match status" value="1"/>
</dbReference>
<dbReference type="STRING" id="1714264.BTO30_13065"/>
<dbReference type="NCBIfam" id="TIGR02122">
    <property type="entry name" value="TRAP_TAXI"/>
    <property type="match status" value="1"/>
</dbReference>
<comment type="caution">
    <text evidence="2">The sequence shown here is derived from an EMBL/GenBank/DDBJ whole genome shotgun (WGS) entry which is preliminary data.</text>
</comment>
<evidence type="ECO:0008006" key="4">
    <source>
        <dbReference type="Google" id="ProtNLM"/>
    </source>
</evidence>
<keyword evidence="3" id="KW-1185">Reference proteome</keyword>
<dbReference type="Gene3D" id="3.40.190.10">
    <property type="entry name" value="Periplasmic binding protein-like II"/>
    <property type="match status" value="2"/>
</dbReference>
<feature type="chain" id="PRO_5038618484" description="C4-dicarboxylate ABC transporter substrate-binding protein" evidence="1">
    <location>
        <begin position="21"/>
        <end position="337"/>
    </location>
</feature>
<dbReference type="Pfam" id="PF16868">
    <property type="entry name" value="NMT1_3"/>
    <property type="match status" value="1"/>
</dbReference>
<sequence length="337" mass="36527">MKKRFLKSMVALMSSAVILAGCSSSTEEGTAESSNGSENLKVTIAGGSAGGLWSTIGEGIGETIKRTHDGATFTYQPGQDGANIITVDSKQADFGIVSSAAVKWAYEGEAPYPKKVDKLRTVAFLHAMPYHFIVSEASGINSIEQITEEKIPFDAAVNTKDSPMEMSNRIVFESYGTSYEDIEKNGGKIQFIAPSKSNDQIKDKKLDGTISPLPTPAGNLVELSTNTPIKLLPISDKAVKEAEEKLAAKPYTIKAGTYSFVTEDIPTFTIDTVLVTSTDVSEEVVYEVTKSMYEQLDYLYSVHQSFKDITKETITDVTGAPLHPGAEKFYKEIGILE</sequence>
<protein>
    <recommendedName>
        <fullName evidence="4">C4-dicarboxylate ABC transporter substrate-binding protein</fullName>
    </recommendedName>
</protein>
<reference evidence="2 3" key="1">
    <citation type="submission" date="2016-12" db="EMBL/GenBank/DDBJ databases">
        <title>Domibacillus antri genome sequencing.</title>
        <authorList>
            <person name="Verma A."/>
            <person name="Krishnamurthi S."/>
        </authorList>
    </citation>
    <scope>NUCLEOTIDE SEQUENCE [LARGE SCALE GENOMIC DNA]</scope>
    <source>
        <strain evidence="2 3">XD80</strain>
    </source>
</reference>
<dbReference type="CDD" id="cd13520">
    <property type="entry name" value="PBP2_TAXI_TRAP"/>
    <property type="match status" value="1"/>
</dbReference>
<name>A0A1Q8Q3C6_9BACI</name>
<dbReference type="EMBL" id="MSDU01000031">
    <property type="protein sequence ID" value="OLN21781.1"/>
    <property type="molecule type" value="Genomic_DNA"/>
</dbReference>
<accession>A0A1Q8Q3C6</accession>
<evidence type="ECO:0000256" key="1">
    <source>
        <dbReference type="SAM" id="SignalP"/>
    </source>
</evidence>
<proteinExistence type="predicted"/>
<keyword evidence="1" id="KW-0732">Signal</keyword>
<dbReference type="OrthoDB" id="9776669at2"/>
<dbReference type="Proteomes" id="UP000185568">
    <property type="component" value="Unassembled WGS sequence"/>
</dbReference>
<dbReference type="AlphaFoldDB" id="A0A1Q8Q3C6"/>
<evidence type="ECO:0000313" key="2">
    <source>
        <dbReference type="EMBL" id="OLN21781.1"/>
    </source>
</evidence>
<dbReference type="PANTHER" id="PTHR42941:SF1">
    <property type="entry name" value="SLL1037 PROTEIN"/>
    <property type="match status" value="1"/>
</dbReference>
<dbReference type="InterPro" id="IPR011852">
    <property type="entry name" value="TRAP_TAXI"/>
</dbReference>
<dbReference type="PANTHER" id="PTHR42941">
    <property type="entry name" value="SLL1037 PROTEIN"/>
    <property type="match status" value="1"/>
</dbReference>
<feature type="signal peptide" evidence="1">
    <location>
        <begin position="1"/>
        <end position="20"/>
    </location>
</feature>
<gene>
    <name evidence="2" type="ORF">BTO30_13065</name>
</gene>
<evidence type="ECO:0000313" key="3">
    <source>
        <dbReference type="Proteomes" id="UP000185568"/>
    </source>
</evidence>